<dbReference type="EMBL" id="CAVMJV010000026">
    <property type="protein sequence ID" value="CAK5074258.1"/>
    <property type="molecule type" value="Genomic_DNA"/>
</dbReference>
<accession>A0ACB0Z6T2</accession>
<evidence type="ECO:0000313" key="2">
    <source>
        <dbReference type="Proteomes" id="UP001497535"/>
    </source>
</evidence>
<proteinExistence type="predicted"/>
<keyword evidence="2" id="KW-1185">Reference proteome</keyword>
<comment type="caution">
    <text evidence="1">The sequence shown here is derived from an EMBL/GenBank/DDBJ whole genome shotgun (WGS) entry which is preliminary data.</text>
</comment>
<reference evidence="1" key="1">
    <citation type="submission" date="2023-11" db="EMBL/GenBank/DDBJ databases">
        <authorList>
            <person name="Poullet M."/>
        </authorList>
    </citation>
    <scope>NUCLEOTIDE SEQUENCE</scope>
    <source>
        <strain evidence="1">E1834</strain>
    </source>
</reference>
<name>A0ACB0Z6T2_MELEN</name>
<organism evidence="1 2">
    <name type="scientific">Meloidogyne enterolobii</name>
    <name type="common">Root-knot nematode worm</name>
    <name type="synonym">Meloidogyne mayaguensis</name>
    <dbReference type="NCBI Taxonomy" id="390850"/>
    <lineage>
        <taxon>Eukaryota</taxon>
        <taxon>Metazoa</taxon>
        <taxon>Ecdysozoa</taxon>
        <taxon>Nematoda</taxon>
        <taxon>Chromadorea</taxon>
        <taxon>Rhabditida</taxon>
        <taxon>Tylenchina</taxon>
        <taxon>Tylenchomorpha</taxon>
        <taxon>Tylenchoidea</taxon>
        <taxon>Meloidogynidae</taxon>
        <taxon>Meloidogyninae</taxon>
        <taxon>Meloidogyne</taxon>
    </lineage>
</organism>
<evidence type="ECO:0000313" key="1">
    <source>
        <dbReference type="EMBL" id="CAK5074258.1"/>
    </source>
</evidence>
<protein>
    <submittedName>
        <fullName evidence="1">Uncharacterized protein</fullName>
    </submittedName>
</protein>
<gene>
    <name evidence="1" type="ORF">MENTE1834_LOCUS20988</name>
</gene>
<dbReference type="Proteomes" id="UP001497535">
    <property type="component" value="Unassembled WGS sequence"/>
</dbReference>
<sequence length="517" mass="60272">MLSNFDCIVQSPKGSGKSLAFILPMMHILLKKKEKIGQSKEVSCKIIGLIIVPSRELVNQIFQLCKPICSTLEFRLIRLFGSSVLRNQELKVDVDQFKGNCVVITTPVSFDSFVNQHNQLKEYLKFLQVLIIDEADKFKDQFTRNSICSVLSILPEQRRSALFSATEMADKFEAKVNELARFGLRNPLKLTIGSDNIIQMNKEGEEDDQQEEEKKEIKQEDGSIVTPKPIDNDKVPDDIKTKRLAKFKLLPEIQLDILKCLDFSQLLTVQQSSFYFKNFIEKYGKELAKKEFFSLEFGSVFEELKLEDNECKFVKIELEHRFVEIEPHLYDFELSEQIKEKWEQGIEESVPMFFTMGDNEDIDMVVCELQQNRAEDDVYLQLPKFPKNMEEMKIARFLFQLLFNCAFESFYISTIVINPKMIELLFEETNMPLQIYSQKTSLTPYDNFSNFAWNHLSSNKLTLNTCTCAKDDEMDFFFKLLTERGNKFSNIRYTDVASRIYNSIIKVCTFFYFILAN</sequence>